<evidence type="ECO:0000313" key="2">
    <source>
        <dbReference type="Proteomes" id="UP000499080"/>
    </source>
</evidence>
<reference evidence="1 2" key="1">
    <citation type="journal article" date="2019" name="Sci. Rep.">
        <title>Orb-weaving spider Araneus ventricosus genome elucidates the spidroin gene catalogue.</title>
        <authorList>
            <person name="Kono N."/>
            <person name="Nakamura H."/>
            <person name="Ohtoshi R."/>
            <person name="Moran D.A.P."/>
            <person name="Shinohara A."/>
            <person name="Yoshida Y."/>
            <person name="Fujiwara M."/>
            <person name="Mori M."/>
            <person name="Tomita M."/>
            <person name="Arakawa K."/>
        </authorList>
    </citation>
    <scope>NUCLEOTIDE SEQUENCE [LARGE SCALE GENOMIC DNA]</scope>
</reference>
<gene>
    <name evidence="1" type="ORF">AVEN_243296_1</name>
</gene>
<name>A0A4Y2N938_ARAVE</name>
<proteinExistence type="predicted"/>
<dbReference type="EMBL" id="BGPR01008762">
    <property type="protein sequence ID" value="GBN35885.1"/>
    <property type="molecule type" value="Genomic_DNA"/>
</dbReference>
<comment type="caution">
    <text evidence="1">The sequence shown here is derived from an EMBL/GenBank/DDBJ whole genome shotgun (WGS) entry which is preliminary data.</text>
</comment>
<accession>A0A4Y2N938</accession>
<protein>
    <submittedName>
        <fullName evidence="1">Uncharacterized protein</fullName>
    </submittedName>
</protein>
<sequence length="120" mass="13946">MAPKVSHTYHFKRCSVPRRRRLTAEEMQRYKGYISRAAKETGLTGITRSQLRKDEKIQGCPVEYFGICLYELVSKGKLMNVSGKFVSTSLAPLVPRVTDWTAIMHVRRRSWKIWKELQTA</sequence>
<dbReference type="AlphaFoldDB" id="A0A4Y2N938"/>
<evidence type="ECO:0000313" key="1">
    <source>
        <dbReference type="EMBL" id="GBN35885.1"/>
    </source>
</evidence>
<organism evidence="1 2">
    <name type="scientific">Araneus ventricosus</name>
    <name type="common">Orbweaver spider</name>
    <name type="synonym">Epeira ventricosa</name>
    <dbReference type="NCBI Taxonomy" id="182803"/>
    <lineage>
        <taxon>Eukaryota</taxon>
        <taxon>Metazoa</taxon>
        <taxon>Ecdysozoa</taxon>
        <taxon>Arthropoda</taxon>
        <taxon>Chelicerata</taxon>
        <taxon>Arachnida</taxon>
        <taxon>Araneae</taxon>
        <taxon>Araneomorphae</taxon>
        <taxon>Entelegynae</taxon>
        <taxon>Araneoidea</taxon>
        <taxon>Araneidae</taxon>
        <taxon>Araneus</taxon>
    </lineage>
</organism>
<keyword evidence="2" id="KW-1185">Reference proteome</keyword>
<dbReference type="Proteomes" id="UP000499080">
    <property type="component" value="Unassembled WGS sequence"/>
</dbReference>